<dbReference type="Gene3D" id="3.30.420.40">
    <property type="match status" value="1"/>
</dbReference>
<dbReference type="CDD" id="cd07782">
    <property type="entry name" value="ASKHA_NBD_FGGY_D-RBK"/>
    <property type="match status" value="1"/>
</dbReference>
<dbReference type="InterPro" id="IPR043129">
    <property type="entry name" value="ATPase_NBD"/>
</dbReference>
<keyword evidence="2" id="KW-0808">Transferase</keyword>
<dbReference type="eggNOG" id="COG1069">
    <property type="taxonomic scope" value="Bacteria"/>
</dbReference>
<dbReference type="NCBIfam" id="TIGR01315">
    <property type="entry name" value="5C_CHO_kinase"/>
    <property type="match status" value="1"/>
</dbReference>
<reference evidence="6 7" key="1">
    <citation type="journal article" date="2011" name="J. Bacteriol.">
        <title>Genome of Ochrobactrum anthropi ATCC 49188 T, a versatile opportunistic pathogen and symbiont of several eukaryotic hosts.</title>
        <authorList>
            <person name="Chain P.S."/>
            <person name="Lang D.M."/>
            <person name="Comerci D.J."/>
            <person name="Malfatti S.A."/>
            <person name="Vergez L.M."/>
            <person name="Shin M."/>
            <person name="Ugalde R.A."/>
            <person name="Garcia E."/>
            <person name="Tolmasky M.E."/>
        </authorList>
    </citation>
    <scope>NUCLEOTIDE SEQUENCE [LARGE SCALE GENOMIC DNA]</scope>
    <source>
        <strain evidence="7">ATCC 49188 / DSM 6882 / CCUG 24695 / JCM 21032 / LMG 3331 / NBRC 15819 / NCTC 12168 / Alc 37</strain>
    </source>
</reference>
<dbReference type="PANTHER" id="PTHR43435:SF4">
    <property type="entry name" value="FGGY CARBOHYDRATE KINASE DOMAIN-CONTAINING PROTEIN"/>
    <property type="match status" value="1"/>
</dbReference>
<dbReference type="InterPro" id="IPR000577">
    <property type="entry name" value="Carb_kinase_FGGY"/>
</dbReference>
<dbReference type="AlphaFoldDB" id="A6X2S1"/>
<dbReference type="KEGG" id="oan:Oant_2816"/>
<dbReference type="PANTHER" id="PTHR43435">
    <property type="entry name" value="RIBULOKINASE"/>
    <property type="match status" value="1"/>
</dbReference>
<dbReference type="Pfam" id="PF02782">
    <property type="entry name" value="FGGY_C"/>
    <property type="match status" value="1"/>
</dbReference>
<dbReference type="STRING" id="439375.Oant_2816"/>
<dbReference type="EMBL" id="CP000759">
    <property type="protein sequence ID" value="ABS15525.1"/>
    <property type="molecule type" value="Genomic_DNA"/>
</dbReference>
<dbReference type="InterPro" id="IPR018485">
    <property type="entry name" value="FGGY_C"/>
</dbReference>
<sequence>MTSYYLGVDVGTGSARAGLFDASGTMLASAKRDITIWRKAGSIVEQSSANIWQAVCESVREAVATAGVDPTDIAGIGYDATCSLVVLGEGGKPLAVGPSNDPARDIIVWMDHRAIGQAERINATKAKVLDYVGGAISPEMETPKLLWLKENKPETFAAAWQFFDLTDFLTWKSCGSLARSACTVTCKWTYLSHEKRWDEAYFREVGLGELADENFVRIGTDVRAGGENLGGLSEQAAAELGLKPGTAIAAGLIDAHAGGIGTVGARGSEGQILSRMAYVFGTSACTMTTTEQPVFVDGVWGPYYSAMVPGLWLNEGGQSAAGAAIDHLIHMHPFAAEAEKLAAAQGNGLADSLAAEVEARGGVEKTAMIVGDIHVVPEFLGNRAPFADPDARAIIVGLDLDAEIDSLTALYLAGLCGLGYGARQIVEAQKAKGIVTDTIVVSGGAARSHLVRQVLADTTGLVIVASTSPEPVLLGSAMLGAVASGAYPDLASAMHAMSELGEVNRPDAGRARWHDRRFEAFTLLQATARKIRSMDGSN</sequence>
<keyword evidence="7" id="KW-1185">Reference proteome</keyword>
<protein>
    <submittedName>
        <fullName evidence="6">FGGY-family pentulose kinase</fullName>
    </submittedName>
</protein>
<evidence type="ECO:0000256" key="3">
    <source>
        <dbReference type="ARBA" id="ARBA00022777"/>
    </source>
</evidence>
<dbReference type="PhylomeDB" id="A6X2S1"/>
<dbReference type="PATRIC" id="fig|439375.7.peg.2958"/>
<keyword evidence="3 6" id="KW-0418">Kinase</keyword>
<feature type="domain" description="Carbohydrate kinase FGGY C-terminal" evidence="5">
    <location>
        <begin position="276"/>
        <end position="483"/>
    </location>
</feature>
<evidence type="ECO:0000256" key="2">
    <source>
        <dbReference type="ARBA" id="ARBA00022679"/>
    </source>
</evidence>
<comment type="similarity">
    <text evidence="1">Belongs to the FGGY kinase family.</text>
</comment>
<dbReference type="HOGENOM" id="CLU_009281_10_2_5"/>
<organism evidence="6 7">
    <name type="scientific">Brucella anthropi (strain ATCC 49188 / DSM 6882 / CCUG 24695 / JCM 21032 / LMG 3331 / NBRC 15819 / NCTC 12168 / Alc 37)</name>
    <name type="common">Ochrobactrum anthropi</name>
    <dbReference type="NCBI Taxonomy" id="439375"/>
    <lineage>
        <taxon>Bacteria</taxon>
        <taxon>Pseudomonadati</taxon>
        <taxon>Pseudomonadota</taxon>
        <taxon>Alphaproteobacteria</taxon>
        <taxon>Hyphomicrobiales</taxon>
        <taxon>Brucellaceae</taxon>
        <taxon>Brucella/Ochrobactrum group</taxon>
        <taxon>Brucella</taxon>
    </lineage>
</organism>
<dbReference type="GO" id="GO:0005737">
    <property type="term" value="C:cytoplasm"/>
    <property type="evidence" value="ECO:0007669"/>
    <property type="project" value="TreeGrafter"/>
</dbReference>
<dbReference type="GO" id="GO:0019321">
    <property type="term" value="P:pentose metabolic process"/>
    <property type="evidence" value="ECO:0007669"/>
    <property type="project" value="TreeGrafter"/>
</dbReference>
<gene>
    <name evidence="6" type="ordered locus">Oant_2816</name>
</gene>
<dbReference type="GO" id="GO:0019150">
    <property type="term" value="F:D-ribulokinase activity"/>
    <property type="evidence" value="ECO:0007669"/>
    <property type="project" value="TreeGrafter"/>
</dbReference>
<name>A6X2S1_BRUA4</name>
<dbReference type="RefSeq" id="WP_011982566.1">
    <property type="nucleotide sequence ID" value="NC_009668.1"/>
</dbReference>
<evidence type="ECO:0000313" key="6">
    <source>
        <dbReference type="EMBL" id="ABS15525.1"/>
    </source>
</evidence>
<dbReference type="FunFam" id="3.30.420.40:FF:000101">
    <property type="entry name" value="FGGY carbohydrate kinase domain-containing protein"/>
    <property type="match status" value="1"/>
</dbReference>
<evidence type="ECO:0000256" key="1">
    <source>
        <dbReference type="ARBA" id="ARBA00009156"/>
    </source>
</evidence>
<accession>A6X2S1</accession>
<evidence type="ECO:0000259" key="5">
    <source>
        <dbReference type="Pfam" id="PF02782"/>
    </source>
</evidence>
<dbReference type="SUPFAM" id="SSF53067">
    <property type="entry name" value="Actin-like ATPase domain"/>
    <property type="match status" value="2"/>
</dbReference>
<dbReference type="InterPro" id="IPR006003">
    <property type="entry name" value="FGGY_RbtK-like"/>
</dbReference>
<proteinExistence type="inferred from homology"/>
<dbReference type="Pfam" id="PF00370">
    <property type="entry name" value="FGGY_N"/>
    <property type="match status" value="1"/>
</dbReference>
<dbReference type="Proteomes" id="UP000002301">
    <property type="component" value="Chromosome 2"/>
</dbReference>
<dbReference type="InterPro" id="IPR018484">
    <property type="entry name" value="FGGY_N"/>
</dbReference>
<dbReference type="PIRSF" id="PIRSF000538">
    <property type="entry name" value="GlpK"/>
    <property type="match status" value="1"/>
</dbReference>
<evidence type="ECO:0000259" key="4">
    <source>
        <dbReference type="Pfam" id="PF00370"/>
    </source>
</evidence>
<feature type="domain" description="Carbohydrate kinase FGGY N-terminal" evidence="4">
    <location>
        <begin position="4"/>
        <end position="261"/>
    </location>
</feature>
<dbReference type="Gene3D" id="1.20.58.2240">
    <property type="match status" value="1"/>
</dbReference>
<evidence type="ECO:0000313" key="7">
    <source>
        <dbReference type="Proteomes" id="UP000002301"/>
    </source>
</evidence>